<evidence type="ECO:0000313" key="1">
    <source>
        <dbReference type="EMBL" id="BBU44827.1"/>
    </source>
</evidence>
<dbReference type="PROSITE" id="PS51257">
    <property type="entry name" value="PROKAR_LIPOPROTEIN"/>
    <property type="match status" value="1"/>
</dbReference>
<name>A0A059US28_PSEPU</name>
<gene>
    <name evidence="1" type="ORF">PPTS312_27420</name>
</gene>
<reference evidence="1 2" key="1">
    <citation type="submission" date="2020-01" db="EMBL/GenBank/DDBJ databases">
        <title>Complete Genome Sequence of Pseudomonas putida Strain TS312, Harboring the HdtS type N-acyl-homoserine Lactone Synthase, Isolated from a Paper Mill.</title>
        <authorList>
            <person name="Hosoe A."/>
            <person name="Suenaga T."/>
            <person name="Sugi T."/>
            <person name="Izumi T."/>
            <person name="Nagai N."/>
            <person name="Terada A."/>
        </authorList>
    </citation>
    <scope>NUCLEOTIDE SEQUENCE [LARGE SCALE GENOMIC DNA]</scope>
    <source>
        <strain evidence="1 2">TS312</strain>
    </source>
</reference>
<dbReference type="Proteomes" id="UP000464661">
    <property type="component" value="Chromosome"/>
</dbReference>
<dbReference type="KEGG" id="ppud:DW66_2609"/>
<proteinExistence type="predicted"/>
<organism evidence="1 2">
    <name type="scientific">Pseudomonas putida</name>
    <name type="common">Arthrobacter siderocapsulatus</name>
    <dbReference type="NCBI Taxonomy" id="303"/>
    <lineage>
        <taxon>Bacteria</taxon>
        <taxon>Pseudomonadati</taxon>
        <taxon>Pseudomonadota</taxon>
        <taxon>Gammaproteobacteria</taxon>
        <taxon>Pseudomonadales</taxon>
        <taxon>Pseudomonadaceae</taxon>
        <taxon>Pseudomonas</taxon>
    </lineage>
</organism>
<dbReference type="AlphaFoldDB" id="A0A059US28"/>
<dbReference type="EMBL" id="AP022324">
    <property type="protein sequence ID" value="BBU44827.1"/>
    <property type="molecule type" value="Genomic_DNA"/>
</dbReference>
<sequence>MREGTNMQRYLLAGLSSLLLASASGCTPWHAEEYDARLESAENNAATARLRADQVCYRIDLVEQTANEALRRATQAQEQVQQLLQQAKRK</sequence>
<evidence type="ECO:0000313" key="2">
    <source>
        <dbReference type="Proteomes" id="UP000464661"/>
    </source>
</evidence>
<protein>
    <submittedName>
        <fullName evidence="1">Uncharacterized protein</fullName>
    </submittedName>
</protein>
<accession>A0A059US28</accession>